<accession>A0A1M5S984</accession>
<keyword evidence="2" id="KW-1185">Reference proteome</keyword>
<gene>
    <name evidence="1" type="ORF">SAMN04488068_0032</name>
</gene>
<dbReference type="STRING" id="490188.SAMN04488068_0032"/>
<reference evidence="1 2" key="1">
    <citation type="submission" date="2016-11" db="EMBL/GenBank/DDBJ databases">
        <authorList>
            <person name="Jaros S."/>
            <person name="Januszkiewicz K."/>
            <person name="Wedrychowicz H."/>
        </authorList>
    </citation>
    <scope>NUCLEOTIDE SEQUENCE [LARGE SCALE GENOMIC DNA]</scope>
    <source>
        <strain evidence="1 2">CGMCC 1.7049</strain>
    </source>
</reference>
<proteinExistence type="predicted"/>
<sequence>MADIEVVRAHGRSVAEARQIVDGLIGKLAKEFDLKHAWDGDTLKFERSGLSGQMAITAQDVKISAKLGMLLKPMKGRIEKEILGMLDRKLA</sequence>
<dbReference type="EMBL" id="FQWZ01000010">
    <property type="protein sequence ID" value="SHH35167.1"/>
    <property type="molecule type" value="Genomic_DNA"/>
</dbReference>
<dbReference type="NCBIfam" id="TIGR02610">
    <property type="entry name" value="PHA_gran_rgn"/>
    <property type="match status" value="1"/>
</dbReference>
<dbReference type="Proteomes" id="UP000199758">
    <property type="component" value="Unassembled WGS sequence"/>
</dbReference>
<protein>
    <submittedName>
        <fullName evidence="1">Putative polyhydroxyalkanoic acid system protein</fullName>
    </submittedName>
</protein>
<organism evidence="1 2">
    <name type="scientific">Hydrocarboniphaga daqingensis</name>
    <dbReference type="NCBI Taxonomy" id="490188"/>
    <lineage>
        <taxon>Bacteria</taxon>
        <taxon>Pseudomonadati</taxon>
        <taxon>Pseudomonadota</taxon>
        <taxon>Gammaproteobacteria</taxon>
        <taxon>Nevskiales</taxon>
        <taxon>Nevskiaceae</taxon>
        <taxon>Hydrocarboniphaga</taxon>
    </lineage>
</organism>
<dbReference type="AlphaFoldDB" id="A0A1M5S984"/>
<evidence type="ECO:0000313" key="1">
    <source>
        <dbReference type="EMBL" id="SHH35167.1"/>
    </source>
</evidence>
<dbReference type="RefSeq" id="WP_072899633.1">
    <property type="nucleotide sequence ID" value="NZ_FQWZ01000010.1"/>
</dbReference>
<name>A0A1M5S984_9GAMM</name>
<evidence type="ECO:0000313" key="2">
    <source>
        <dbReference type="Proteomes" id="UP000199758"/>
    </source>
</evidence>
<dbReference type="InterPro" id="IPR013433">
    <property type="entry name" value="PHA_gran_rgn"/>
</dbReference>
<dbReference type="Pfam" id="PF09650">
    <property type="entry name" value="PHA_gran_rgn"/>
    <property type="match status" value="1"/>
</dbReference>